<keyword evidence="5 7" id="KW-1133">Transmembrane helix</keyword>
<dbReference type="Pfam" id="PF19053">
    <property type="entry name" value="EccD"/>
    <property type="match status" value="1"/>
</dbReference>
<evidence type="ECO:0000259" key="8">
    <source>
        <dbReference type="Pfam" id="PF19053"/>
    </source>
</evidence>
<feature type="transmembrane region" description="Helical" evidence="7">
    <location>
        <begin position="428"/>
        <end position="449"/>
    </location>
</feature>
<evidence type="ECO:0000256" key="3">
    <source>
        <dbReference type="ARBA" id="ARBA00022475"/>
    </source>
</evidence>
<proteinExistence type="inferred from homology"/>
<evidence type="ECO:0000313" key="10">
    <source>
        <dbReference type="Proteomes" id="UP001501084"/>
    </source>
</evidence>
<dbReference type="Pfam" id="PF08817">
    <property type="entry name" value="YukD"/>
    <property type="match status" value="1"/>
</dbReference>
<dbReference type="EMBL" id="BAAAOP010000012">
    <property type="protein sequence ID" value="GAA2190062.1"/>
    <property type="molecule type" value="Genomic_DNA"/>
</dbReference>
<evidence type="ECO:0000256" key="2">
    <source>
        <dbReference type="ARBA" id="ARBA00006162"/>
    </source>
</evidence>
<sequence>MGRQYVSAEATDTSAVVRLSVVHAERRVDLAIPGRLPLLEVLPGVARGLGVLDATLLHGGYRLTRADGSELDPTRGAIAQGVDQGEILTLTRGQLVAVPRRYDDVVEAVIDATSAHHTAWRPEDAARTATAVSLTLVALSAILLALQPSTSYLPAIIAGVGTLVLLALTATLCRIRQHEAGLGFGLAAATFAGLTGYLIAQNQPLWGFALAAAGLGLMAGGGAALLLATKPAEMLLLPVALGLALVVPAGIVGITGVDPSGPYAIMVACAGLLAGALPWLTLSSTRIRVISPMTENEMFDPPPPVDPERVAARVDAGHRLLVALRIAFAIAVLLATPVVASSSWIGTVLTLICGAVLMFQSRQSARRASVIVLLAGGTAILAVTGVAAILSHREQAPMLLAGLLIATGLVSGLTLLSERARMRITTLGDTIEVVLLALLLPLGAITAGLA</sequence>
<dbReference type="InterPro" id="IPR044049">
    <property type="entry name" value="EccD_transm"/>
</dbReference>
<feature type="domain" description="EccD-like transmembrane" evidence="8">
    <location>
        <begin position="128"/>
        <end position="448"/>
    </location>
</feature>
<keyword evidence="6 7" id="KW-0472">Membrane</keyword>
<evidence type="ECO:0000256" key="1">
    <source>
        <dbReference type="ARBA" id="ARBA00004651"/>
    </source>
</evidence>
<dbReference type="InterPro" id="IPR024962">
    <property type="entry name" value="YukD-like"/>
</dbReference>
<comment type="similarity">
    <text evidence="2">Belongs to the EccD/Snm4 family.</text>
</comment>
<evidence type="ECO:0000256" key="4">
    <source>
        <dbReference type="ARBA" id="ARBA00022692"/>
    </source>
</evidence>
<reference evidence="9 10" key="1">
    <citation type="journal article" date="2019" name="Int. J. Syst. Evol. Microbiol.">
        <title>The Global Catalogue of Microorganisms (GCM) 10K type strain sequencing project: providing services to taxonomists for standard genome sequencing and annotation.</title>
        <authorList>
            <consortium name="The Broad Institute Genomics Platform"/>
            <consortium name="The Broad Institute Genome Sequencing Center for Infectious Disease"/>
            <person name="Wu L."/>
            <person name="Ma J."/>
        </authorList>
    </citation>
    <scope>NUCLEOTIDE SEQUENCE [LARGE SCALE GENOMIC DNA]</scope>
    <source>
        <strain evidence="9 10">JCM 14919</strain>
    </source>
</reference>
<evidence type="ECO:0000313" key="9">
    <source>
        <dbReference type="EMBL" id="GAA2190062.1"/>
    </source>
</evidence>
<gene>
    <name evidence="9" type="primary">eccD</name>
    <name evidence="9" type="ORF">GCM10009786_25810</name>
</gene>
<evidence type="ECO:0000256" key="5">
    <source>
        <dbReference type="ARBA" id="ARBA00022989"/>
    </source>
</evidence>
<comment type="caution">
    <text evidence="9">The sequence shown here is derived from an EMBL/GenBank/DDBJ whole genome shotgun (WGS) entry which is preliminary data.</text>
</comment>
<evidence type="ECO:0000256" key="7">
    <source>
        <dbReference type="SAM" id="Phobius"/>
    </source>
</evidence>
<feature type="transmembrane region" description="Helical" evidence="7">
    <location>
        <begin position="180"/>
        <end position="199"/>
    </location>
</feature>
<feature type="transmembrane region" description="Helical" evidence="7">
    <location>
        <begin position="235"/>
        <end position="257"/>
    </location>
</feature>
<feature type="transmembrane region" description="Helical" evidence="7">
    <location>
        <begin position="371"/>
        <end position="390"/>
    </location>
</feature>
<dbReference type="Proteomes" id="UP001501084">
    <property type="component" value="Unassembled WGS sequence"/>
</dbReference>
<feature type="transmembrane region" description="Helical" evidence="7">
    <location>
        <begin position="319"/>
        <end position="336"/>
    </location>
</feature>
<feature type="transmembrane region" description="Helical" evidence="7">
    <location>
        <begin position="263"/>
        <end position="282"/>
    </location>
</feature>
<dbReference type="NCBIfam" id="TIGR03920">
    <property type="entry name" value="T7SS_EccD"/>
    <property type="match status" value="1"/>
</dbReference>
<comment type="subcellular location">
    <subcellularLocation>
        <location evidence="1">Cell membrane</location>
        <topology evidence="1">Multi-pass membrane protein</topology>
    </subcellularLocation>
</comment>
<organism evidence="9 10">
    <name type="scientific">Leucobacter alluvii</name>
    <dbReference type="NCBI Taxonomy" id="340321"/>
    <lineage>
        <taxon>Bacteria</taxon>
        <taxon>Bacillati</taxon>
        <taxon>Actinomycetota</taxon>
        <taxon>Actinomycetes</taxon>
        <taxon>Micrococcales</taxon>
        <taxon>Microbacteriaceae</taxon>
        <taxon>Leucobacter</taxon>
    </lineage>
</organism>
<feature type="transmembrane region" description="Helical" evidence="7">
    <location>
        <begin position="342"/>
        <end position="359"/>
    </location>
</feature>
<accession>A0ABN3B929</accession>
<feature type="transmembrane region" description="Helical" evidence="7">
    <location>
        <begin position="396"/>
        <end position="416"/>
    </location>
</feature>
<dbReference type="InterPro" id="IPR006707">
    <property type="entry name" value="T7SS_EccD"/>
</dbReference>
<protein>
    <submittedName>
        <fullName evidence="9">Type VII secretion integral membrane protein EccD</fullName>
    </submittedName>
</protein>
<name>A0ABN3B929_9MICO</name>
<evidence type="ECO:0000256" key="6">
    <source>
        <dbReference type="ARBA" id="ARBA00023136"/>
    </source>
</evidence>
<feature type="transmembrane region" description="Helical" evidence="7">
    <location>
        <begin position="128"/>
        <end position="146"/>
    </location>
</feature>
<keyword evidence="4 7" id="KW-0812">Transmembrane</keyword>
<feature type="transmembrane region" description="Helical" evidence="7">
    <location>
        <begin position="205"/>
        <end position="228"/>
    </location>
</feature>
<keyword evidence="3" id="KW-1003">Cell membrane</keyword>
<dbReference type="Gene3D" id="3.10.20.90">
    <property type="entry name" value="Phosphatidylinositol 3-kinase Catalytic Subunit, Chain A, domain 1"/>
    <property type="match status" value="1"/>
</dbReference>
<keyword evidence="10" id="KW-1185">Reference proteome</keyword>
<feature type="transmembrane region" description="Helical" evidence="7">
    <location>
        <begin position="152"/>
        <end position="173"/>
    </location>
</feature>